<dbReference type="SUPFAM" id="SSF56300">
    <property type="entry name" value="Metallo-dependent phosphatases"/>
    <property type="match status" value="1"/>
</dbReference>
<evidence type="ECO:0000313" key="2">
    <source>
        <dbReference type="EMBL" id="GLO65494.1"/>
    </source>
</evidence>
<dbReference type="SUPFAM" id="SSF50044">
    <property type="entry name" value="SH3-domain"/>
    <property type="match status" value="1"/>
</dbReference>
<evidence type="ECO:0000259" key="1">
    <source>
        <dbReference type="Pfam" id="PF00149"/>
    </source>
</evidence>
<feature type="domain" description="Calcineurin-like phosphoesterase" evidence="1">
    <location>
        <begin position="2"/>
        <end position="180"/>
    </location>
</feature>
<dbReference type="InterPro" id="IPR036028">
    <property type="entry name" value="SH3-like_dom_sf"/>
</dbReference>
<dbReference type="PANTHER" id="PTHR42850">
    <property type="entry name" value="METALLOPHOSPHOESTERASE"/>
    <property type="match status" value="1"/>
</dbReference>
<keyword evidence="3" id="KW-1185">Reference proteome</keyword>
<gene>
    <name evidence="2" type="ORF">MACH08_12780</name>
</gene>
<sequence>MISDIHASLSLFKKLLKNLNYSEEDYLFINGDLCEKGLNSLELVHYVQWMDKNLQRVFITKGNCDVVFRHVFRGNDIGRQYLNARQKSIMHEMIASTGQSFSEEMPLNKASSIFQDNFEQEIEWLESLPIAYETDDFIIVHAAIDELWPNTDEVTALYTPAFYEKGHSVDKPVIVGHWPVINYRTKEISTHNPIIDLDNNIIAIDGGNQIKASGQLNGLIINHGQYSFTYVDELKDPIIVKQTYNDSLGWIGSVNYPYYQIEPIKKEQYFTLCKNINANIQQWVKNEFIAEKNDGYYCKEGVSTTTVSVDKGEEVYILDDNCEGYILIKKRDGIIGWVPKYCF</sequence>
<accession>A0ABQ5TIT4</accession>
<dbReference type="InterPro" id="IPR029052">
    <property type="entry name" value="Metallo-depent_PP-like"/>
</dbReference>
<dbReference type="InterPro" id="IPR004843">
    <property type="entry name" value="Calcineurin-like_PHP"/>
</dbReference>
<dbReference type="PANTHER" id="PTHR42850:SF4">
    <property type="entry name" value="ZINC-DEPENDENT ENDOPOLYPHOSPHATASE"/>
    <property type="match status" value="1"/>
</dbReference>
<proteinExistence type="predicted"/>
<dbReference type="RefSeq" id="WP_077596208.1">
    <property type="nucleotide sequence ID" value="NZ_BSKO01000001.1"/>
</dbReference>
<name>A0ABQ5TIT4_9BACI</name>
<evidence type="ECO:0000313" key="3">
    <source>
        <dbReference type="Proteomes" id="UP001275436"/>
    </source>
</evidence>
<protein>
    <submittedName>
        <fullName evidence="2">Serine/threonine protein phosphatase</fullName>
    </submittedName>
</protein>
<dbReference type="Proteomes" id="UP001275436">
    <property type="component" value="Unassembled WGS sequence"/>
</dbReference>
<reference evidence="2 3" key="1">
    <citation type="submission" date="2023-02" db="EMBL/GenBank/DDBJ databases">
        <title>Oceanobacillus kimchii IFOP_LL358 isolated form Alexandrium catenella lab strain.</title>
        <authorList>
            <person name="Gajardo G."/>
            <person name="Ueki S."/>
            <person name="Maruyama F."/>
        </authorList>
    </citation>
    <scope>NUCLEOTIDE SEQUENCE [LARGE SCALE GENOMIC DNA]</scope>
    <source>
        <strain evidence="2 3">IFOP_LL358</strain>
    </source>
</reference>
<organism evidence="2 3">
    <name type="scientific">Oceanobacillus kimchii</name>
    <dbReference type="NCBI Taxonomy" id="746691"/>
    <lineage>
        <taxon>Bacteria</taxon>
        <taxon>Bacillati</taxon>
        <taxon>Bacillota</taxon>
        <taxon>Bacilli</taxon>
        <taxon>Bacillales</taxon>
        <taxon>Bacillaceae</taxon>
        <taxon>Oceanobacillus</taxon>
    </lineage>
</organism>
<dbReference type="EMBL" id="BSKO01000001">
    <property type="protein sequence ID" value="GLO65494.1"/>
    <property type="molecule type" value="Genomic_DNA"/>
</dbReference>
<dbReference type="InterPro" id="IPR050126">
    <property type="entry name" value="Ap4A_hydrolase"/>
</dbReference>
<dbReference type="Gene3D" id="3.60.21.10">
    <property type="match status" value="1"/>
</dbReference>
<dbReference type="Pfam" id="PF00149">
    <property type="entry name" value="Metallophos"/>
    <property type="match status" value="1"/>
</dbReference>
<comment type="caution">
    <text evidence="2">The sequence shown here is derived from an EMBL/GenBank/DDBJ whole genome shotgun (WGS) entry which is preliminary data.</text>
</comment>